<reference evidence="3" key="1">
    <citation type="submission" date="2022-10" db="EMBL/GenBank/DDBJ databases">
        <title>Comparative genomics and taxonomic characterization of three novel marine species of genus Reichenbachiella exhibiting antioxidant and polysaccharide degradation activities.</title>
        <authorList>
            <person name="Muhammad N."/>
            <person name="Lee Y.-J."/>
            <person name="Ko J."/>
            <person name="Kim S.-G."/>
        </authorList>
    </citation>
    <scope>NUCLEOTIDE SEQUENCE</scope>
    <source>
        <strain evidence="3">Wsw4-B4</strain>
    </source>
</reference>
<feature type="compositionally biased region" description="Acidic residues" evidence="2">
    <location>
        <begin position="119"/>
        <end position="129"/>
    </location>
</feature>
<protein>
    <submittedName>
        <fullName evidence="3">DUF349 domain-containing protein</fullName>
    </submittedName>
</protein>
<feature type="region of interest" description="Disordered" evidence="2">
    <location>
        <begin position="1"/>
        <end position="135"/>
    </location>
</feature>
<organism evidence="3 4">
    <name type="scientific">Reichenbachiella carrageenanivorans</name>
    <dbReference type="NCBI Taxonomy" id="2979869"/>
    <lineage>
        <taxon>Bacteria</taxon>
        <taxon>Pseudomonadati</taxon>
        <taxon>Bacteroidota</taxon>
        <taxon>Cytophagia</taxon>
        <taxon>Cytophagales</taxon>
        <taxon>Reichenbachiellaceae</taxon>
        <taxon>Reichenbachiella</taxon>
    </lineage>
</organism>
<dbReference type="InterPro" id="IPR007139">
    <property type="entry name" value="DUF349"/>
</dbReference>
<proteinExistence type="predicted"/>
<name>A0ABY6CWA0_9BACT</name>
<keyword evidence="4" id="KW-1185">Reference proteome</keyword>
<sequence length="507" mass="58304">MTGSTDDKSTNPGAVQGKPELTNEKEDTLDPTSDSPEKEVAPEASAPAVEEVAQETPAEKQEVPAAEASEVEETAPVETPSSETSTPVAESIAKAAPQNEEPTDATPKSDSTNEKDNKEEEENEEEEIDYTNYTKEQLTQALADLSNTEDGFKKVRTIGAIKRSYDEIFQAERAEALKRFEADGGSKDDFQYKLEECSIKFEAYYKILREKKSKNAKEHEKQKERNLELKNALLERLRVFVDDDENTSSINALKKMQEEWKAIGPVHHQHNRTLWANYNALMDRYYDHRSIYFELKELDRKKNLEAKEDLCKQAESLDALENLNEAIKRLNELHEEYKHIGPVPKEAQEDTWQRFKAASDQVYAKRKDYVSHLKEELSENYEKKIKIAERIAEYAKFTSDNIGEWNSKTKELLAIQKEWETVGAMPKDQAKAVNKRFWGDFKSFFHNKSLFFKTLDAQREENLKLKQALVEKAVELQNNENWEETASAYKTLQKDWKEIGPVPGKRT</sequence>
<feature type="compositionally biased region" description="Low complexity" evidence="2">
    <location>
        <begin position="42"/>
        <end position="51"/>
    </location>
</feature>
<evidence type="ECO:0000313" key="3">
    <source>
        <dbReference type="EMBL" id="UXX78194.1"/>
    </source>
</evidence>
<accession>A0ABY6CWA0</accession>
<dbReference type="Pfam" id="PF03993">
    <property type="entry name" value="DUF349"/>
    <property type="match status" value="4"/>
</dbReference>
<dbReference type="EMBL" id="CP106735">
    <property type="protein sequence ID" value="UXX78194.1"/>
    <property type="molecule type" value="Genomic_DNA"/>
</dbReference>
<evidence type="ECO:0000256" key="1">
    <source>
        <dbReference type="SAM" id="Coils"/>
    </source>
</evidence>
<keyword evidence="1" id="KW-0175">Coiled coil</keyword>
<evidence type="ECO:0000256" key="2">
    <source>
        <dbReference type="SAM" id="MobiDB-lite"/>
    </source>
</evidence>
<gene>
    <name evidence="3" type="ORF">N7E81_12580</name>
</gene>
<dbReference type="Proteomes" id="UP001062165">
    <property type="component" value="Chromosome"/>
</dbReference>
<evidence type="ECO:0000313" key="4">
    <source>
        <dbReference type="Proteomes" id="UP001062165"/>
    </source>
</evidence>
<feature type="coiled-coil region" evidence="1">
    <location>
        <begin position="313"/>
        <end position="340"/>
    </location>
</feature>
<dbReference type="RefSeq" id="WP_263049940.1">
    <property type="nucleotide sequence ID" value="NZ_CP106735.1"/>
</dbReference>